<dbReference type="InterPro" id="IPR018152">
    <property type="entry name" value="SOD_Cu/Zn_BS"/>
</dbReference>
<dbReference type="PRINTS" id="PR00068">
    <property type="entry name" value="CUZNDISMTASE"/>
</dbReference>
<dbReference type="GO" id="GO:0006801">
    <property type="term" value="P:superoxide metabolic process"/>
    <property type="evidence" value="ECO:0007669"/>
    <property type="project" value="InterPro"/>
</dbReference>
<dbReference type="InterPro" id="IPR001424">
    <property type="entry name" value="SOD_Cu_Zn_dom"/>
</dbReference>
<accession>A0AAD5MFR0</accession>
<feature type="domain" description="Superoxide dismutase copper/zinc binding" evidence="1">
    <location>
        <begin position="3"/>
        <end position="59"/>
    </location>
</feature>
<gene>
    <name evidence="2" type="ORF">KIN20_003519</name>
</gene>
<sequence length="64" mass="6813">RRGPTTFFIQDHLITFTGIRGVIGRSFVVHEKMDDLGRGGDDGSLTTGNSGSRVACGIIGYAMP</sequence>
<dbReference type="EMBL" id="JAHQIW010000466">
    <property type="protein sequence ID" value="KAJ1348261.1"/>
    <property type="molecule type" value="Genomic_DNA"/>
</dbReference>
<name>A0AAD5MFR0_PARTN</name>
<comment type="caution">
    <text evidence="2">The sequence shown here is derived from an EMBL/GenBank/DDBJ whole genome shotgun (WGS) entry which is preliminary data.</text>
</comment>
<dbReference type="PROSITE" id="PS00332">
    <property type="entry name" value="SOD_CU_ZN_2"/>
    <property type="match status" value="1"/>
</dbReference>
<dbReference type="Gene3D" id="2.60.40.200">
    <property type="entry name" value="Superoxide dismutase, copper/zinc binding domain"/>
    <property type="match status" value="1"/>
</dbReference>
<evidence type="ECO:0000313" key="2">
    <source>
        <dbReference type="EMBL" id="KAJ1348261.1"/>
    </source>
</evidence>
<proteinExistence type="predicted"/>
<protein>
    <recommendedName>
        <fullName evidence="1">Superoxide dismutase copper/zinc binding domain-containing protein</fullName>
    </recommendedName>
</protein>
<evidence type="ECO:0000313" key="3">
    <source>
        <dbReference type="Proteomes" id="UP001196413"/>
    </source>
</evidence>
<dbReference type="GO" id="GO:0005507">
    <property type="term" value="F:copper ion binding"/>
    <property type="evidence" value="ECO:0007669"/>
    <property type="project" value="InterPro"/>
</dbReference>
<reference evidence="2" key="1">
    <citation type="submission" date="2021-06" db="EMBL/GenBank/DDBJ databases">
        <title>Parelaphostrongylus tenuis whole genome reference sequence.</title>
        <authorList>
            <person name="Garwood T.J."/>
            <person name="Larsen P.A."/>
            <person name="Fountain-Jones N.M."/>
            <person name="Garbe J.R."/>
            <person name="Macchietto M.G."/>
            <person name="Kania S.A."/>
            <person name="Gerhold R.W."/>
            <person name="Richards J.E."/>
            <person name="Wolf T.M."/>
        </authorList>
    </citation>
    <scope>NUCLEOTIDE SEQUENCE</scope>
    <source>
        <strain evidence="2">MNPRO001-30</strain>
        <tissue evidence="2">Meninges</tissue>
    </source>
</reference>
<dbReference type="PANTHER" id="PTHR10003">
    <property type="entry name" value="SUPEROXIDE DISMUTASE CU-ZN -RELATED"/>
    <property type="match status" value="1"/>
</dbReference>
<organism evidence="2 3">
    <name type="scientific">Parelaphostrongylus tenuis</name>
    <name type="common">Meningeal worm</name>
    <dbReference type="NCBI Taxonomy" id="148309"/>
    <lineage>
        <taxon>Eukaryota</taxon>
        <taxon>Metazoa</taxon>
        <taxon>Ecdysozoa</taxon>
        <taxon>Nematoda</taxon>
        <taxon>Chromadorea</taxon>
        <taxon>Rhabditida</taxon>
        <taxon>Rhabditina</taxon>
        <taxon>Rhabditomorpha</taxon>
        <taxon>Strongyloidea</taxon>
        <taxon>Metastrongylidae</taxon>
        <taxon>Parelaphostrongylus</taxon>
    </lineage>
</organism>
<feature type="non-terminal residue" evidence="2">
    <location>
        <position position="1"/>
    </location>
</feature>
<dbReference type="InterPro" id="IPR036423">
    <property type="entry name" value="SOD-like_Cu/Zn_dom_sf"/>
</dbReference>
<dbReference type="Pfam" id="PF00080">
    <property type="entry name" value="Sod_Cu"/>
    <property type="match status" value="1"/>
</dbReference>
<dbReference type="SUPFAM" id="SSF49329">
    <property type="entry name" value="Cu,Zn superoxide dismutase-like"/>
    <property type="match status" value="1"/>
</dbReference>
<dbReference type="InterPro" id="IPR024134">
    <property type="entry name" value="SOD_Cu/Zn_/chaperone"/>
</dbReference>
<dbReference type="Proteomes" id="UP001196413">
    <property type="component" value="Unassembled WGS sequence"/>
</dbReference>
<evidence type="ECO:0000259" key="1">
    <source>
        <dbReference type="Pfam" id="PF00080"/>
    </source>
</evidence>
<dbReference type="AlphaFoldDB" id="A0AAD5MFR0"/>
<keyword evidence="3" id="KW-1185">Reference proteome</keyword>